<organism evidence="3 4">
    <name type="scientific">Niabella soli DSM 19437</name>
    <dbReference type="NCBI Taxonomy" id="929713"/>
    <lineage>
        <taxon>Bacteria</taxon>
        <taxon>Pseudomonadati</taxon>
        <taxon>Bacteroidota</taxon>
        <taxon>Chitinophagia</taxon>
        <taxon>Chitinophagales</taxon>
        <taxon>Chitinophagaceae</taxon>
        <taxon>Niabella</taxon>
    </lineage>
</organism>
<dbReference type="PROSITE" id="PS00639">
    <property type="entry name" value="THIOL_PROTEASE_HIS"/>
    <property type="match status" value="1"/>
</dbReference>
<dbReference type="Proteomes" id="UP000003586">
    <property type="component" value="Chromosome"/>
</dbReference>
<dbReference type="EMBL" id="CP007035">
    <property type="protein sequence ID" value="AHF15950.1"/>
    <property type="molecule type" value="Genomic_DNA"/>
</dbReference>
<evidence type="ECO:0000256" key="1">
    <source>
        <dbReference type="ARBA" id="ARBA00008455"/>
    </source>
</evidence>
<feature type="domain" description="Peptidase C1A papain C-terminal" evidence="2">
    <location>
        <begin position="38"/>
        <end position="244"/>
    </location>
</feature>
<dbReference type="SUPFAM" id="SSF54001">
    <property type="entry name" value="Cysteine proteinases"/>
    <property type="match status" value="1"/>
</dbReference>
<dbReference type="HOGENOM" id="CLU_056603_3_0_10"/>
<evidence type="ECO:0000259" key="2">
    <source>
        <dbReference type="SMART" id="SM00645"/>
    </source>
</evidence>
<dbReference type="GO" id="GO:0006508">
    <property type="term" value="P:proteolysis"/>
    <property type="evidence" value="ECO:0007669"/>
    <property type="project" value="InterPro"/>
</dbReference>
<dbReference type="SMART" id="SM00645">
    <property type="entry name" value="Pept_C1"/>
    <property type="match status" value="1"/>
</dbReference>
<protein>
    <submittedName>
        <fullName evidence="3">Peptidase C1</fullName>
    </submittedName>
</protein>
<dbReference type="InterPro" id="IPR013128">
    <property type="entry name" value="Peptidase_C1A"/>
</dbReference>
<reference evidence="3 4" key="1">
    <citation type="submission" date="2013-12" db="EMBL/GenBank/DDBJ databases">
        <authorList>
            <consortium name="DOE Joint Genome Institute"/>
            <person name="Eisen J."/>
            <person name="Huntemann M."/>
            <person name="Han J."/>
            <person name="Chen A."/>
            <person name="Kyrpides N."/>
            <person name="Mavromatis K."/>
            <person name="Markowitz V."/>
            <person name="Palaniappan K."/>
            <person name="Ivanova N."/>
            <person name="Schaumberg A."/>
            <person name="Pati A."/>
            <person name="Liolios K."/>
            <person name="Nordberg H.P."/>
            <person name="Cantor M.N."/>
            <person name="Hua S.X."/>
            <person name="Woyke T."/>
        </authorList>
    </citation>
    <scope>NUCLEOTIDE SEQUENCE [LARGE SCALE GENOMIC DNA]</scope>
    <source>
        <strain evidence="4">DSM 19437</strain>
    </source>
</reference>
<evidence type="ECO:0000313" key="3">
    <source>
        <dbReference type="EMBL" id="AHF15950.1"/>
    </source>
</evidence>
<dbReference type="OrthoDB" id="3648721at2"/>
<proteinExistence type="inferred from homology"/>
<evidence type="ECO:0000313" key="4">
    <source>
        <dbReference type="Proteomes" id="UP000003586"/>
    </source>
</evidence>
<comment type="similarity">
    <text evidence="1">Belongs to the peptidase C1 family.</text>
</comment>
<dbReference type="KEGG" id="nso:NIASO_13865"/>
<dbReference type="GO" id="GO:0008234">
    <property type="term" value="F:cysteine-type peptidase activity"/>
    <property type="evidence" value="ECO:0007669"/>
    <property type="project" value="InterPro"/>
</dbReference>
<dbReference type="RefSeq" id="WP_008586427.1">
    <property type="nucleotide sequence ID" value="NZ_CP007035.1"/>
</dbReference>
<dbReference type="InterPro" id="IPR038765">
    <property type="entry name" value="Papain-like_cys_pep_sf"/>
</dbReference>
<dbReference type="STRING" id="929713.NIASO_13865"/>
<accession>W0EYQ3</accession>
<dbReference type="CDD" id="cd02619">
    <property type="entry name" value="Peptidase_C1"/>
    <property type="match status" value="1"/>
</dbReference>
<dbReference type="eggNOG" id="COG4870">
    <property type="taxonomic scope" value="Bacteria"/>
</dbReference>
<name>W0EYQ3_9BACT</name>
<dbReference type="Gene3D" id="3.90.70.10">
    <property type="entry name" value="Cysteine proteinases"/>
    <property type="match status" value="1"/>
</dbReference>
<sequence>MAKASKPQQTKRALGWIPDLPDARDFIYAAPLRVMLKIPTRIDLRKGCPKVYDQGGLGSCTANALAGAFEFGKIKQRKKDFMPSRLFLYYNERVLMNTVNSDSGAYLRDGIKSLNKQGICPEKDWPYIENKFTQKPPASCYKTALKNQVLSYWKVPINLTSIKSCLAEGYPFAFGFTVYDSFMTKKVADTGIMPLPNISKENVLGGHAVMAVGYDDARQAVLVRNSWNTGWGIKGYFWMPYAFISNSSFCQDFWTIRNVE</sequence>
<keyword evidence="4" id="KW-1185">Reference proteome</keyword>
<dbReference type="Pfam" id="PF00112">
    <property type="entry name" value="Peptidase_C1"/>
    <property type="match status" value="1"/>
</dbReference>
<gene>
    <name evidence="3" type="ORF">NIASO_13865</name>
</gene>
<dbReference type="AlphaFoldDB" id="W0EYQ3"/>
<dbReference type="InterPro" id="IPR025660">
    <property type="entry name" value="Pept_his_AS"/>
</dbReference>
<dbReference type="InterPro" id="IPR000668">
    <property type="entry name" value="Peptidase_C1A_C"/>
</dbReference>
<dbReference type="PANTHER" id="PTHR12411">
    <property type="entry name" value="CYSTEINE PROTEASE FAMILY C1-RELATED"/>
    <property type="match status" value="1"/>
</dbReference>
<dbReference type="MEROPS" id="C01.128"/>